<gene>
    <name evidence="7" type="ORF">SEUCBS140593_006067</name>
</gene>
<dbReference type="PRINTS" id="PR00420">
    <property type="entry name" value="RNGMNOXGNASE"/>
</dbReference>
<evidence type="ECO:0000313" key="7">
    <source>
        <dbReference type="EMBL" id="CAK7225922.1"/>
    </source>
</evidence>
<dbReference type="Pfam" id="PF01494">
    <property type="entry name" value="FAD_binding_3"/>
    <property type="match status" value="2"/>
</dbReference>
<evidence type="ECO:0000259" key="6">
    <source>
        <dbReference type="Pfam" id="PF01494"/>
    </source>
</evidence>
<evidence type="ECO:0000256" key="5">
    <source>
        <dbReference type="SAM" id="MobiDB-lite"/>
    </source>
</evidence>
<feature type="region of interest" description="Disordered" evidence="5">
    <location>
        <begin position="361"/>
        <end position="399"/>
    </location>
</feature>
<keyword evidence="3" id="KW-0560">Oxidoreductase</keyword>
<evidence type="ECO:0000256" key="1">
    <source>
        <dbReference type="ARBA" id="ARBA00022630"/>
    </source>
</evidence>
<evidence type="ECO:0000256" key="4">
    <source>
        <dbReference type="ARBA" id="ARBA00023033"/>
    </source>
</evidence>
<evidence type="ECO:0000256" key="3">
    <source>
        <dbReference type="ARBA" id="ARBA00023002"/>
    </source>
</evidence>
<keyword evidence="8" id="KW-1185">Reference proteome</keyword>
<keyword evidence="1" id="KW-0285">Flavoprotein</keyword>
<accession>A0ABP0C1P6</accession>
<protein>
    <recommendedName>
        <fullName evidence="6">FAD-binding domain-containing protein</fullName>
    </recommendedName>
</protein>
<dbReference type="EMBL" id="CAWUHD010000062">
    <property type="protein sequence ID" value="CAK7225922.1"/>
    <property type="molecule type" value="Genomic_DNA"/>
</dbReference>
<organism evidence="7 8">
    <name type="scientific">Sporothrix eucalyptigena</name>
    <dbReference type="NCBI Taxonomy" id="1812306"/>
    <lineage>
        <taxon>Eukaryota</taxon>
        <taxon>Fungi</taxon>
        <taxon>Dikarya</taxon>
        <taxon>Ascomycota</taxon>
        <taxon>Pezizomycotina</taxon>
        <taxon>Sordariomycetes</taxon>
        <taxon>Sordariomycetidae</taxon>
        <taxon>Ophiostomatales</taxon>
        <taxon>Ophiostomataceae</taxon>
        <taxon>Sporothrix</taxon>
    </lineage>
</organism>
<dbReference type="SUPFAM" id="SSF51905">
    <property type="entry name" value="FAD/NAD(P)-binding domain"/>
    <property type="match status" value="1"/>
</dbReference>
<proteinExistence type="predicted"/>
<feature type="domain" description="FAD-binding" evidence="6">
    <location>
        <begin position="303"/>
        <end position="345"/>
    </location>
</feature>
<comment type="caution">
    <text evidence="7">The sequence shown here is derived from an EMBL/GenBank/DDBJ whole genome shotgun (WGS) entry which is preliminary data.</text>
</comment>
<dbReference type="Gene3D" id="3.50.50.60">
    <property type="entry name" value="FAD/NAD(P)-binding domain"/>
    <property type="match status" value="1"/>
</dbReference>
<evidence type="ECO:0000256" key="2">
    <source>
        <dbReference type="ARBA" id="ARBA00022827"/>
    </source>
</evidence>
<dbReference type="PANTHER" id="PTHR46972">
    <property type="entry name" value="MONOOXYGENASE ASQM-RELATED"/>
    <property type="match status" value="1"/>
</dbReference>
<dbReference type="PANTHER" id="PTHR46972:SF1">
    <property type="entry name" value="FAD DEPENDENT OXIDOREDUCTASE DOMAIN-CONTAINING PROTEIN"/>
    <property type="match status" value="1"/>
</dbReference>
<dbReference type="Proteomes" id="UP001642482">
    <property type="component" value="Unassembled WGS sequence"/>
</dbReference>
<keyword evidence="4" id="KW-0503">Monooxygenase</keyword>
<evidence type="ECO:0000313" key="8">
    <source>
        <dbReference type="Proteomes" id="UP001642482"/>
    </source>
</evidence>
<dbReference type="InterPro" id="IPR002938">
    <property type="entry name" value="FAD-bd"/>
</dbReference>
<reference evidence="7 8" key="1">
    <citation type="submission" date="2024-01" db="EMBL/GenBank/DDBJ databases">
        <authorList>
            <person name="Allen C."/>
            <person name="Tagirdzhanova G."/>
        </authorList>
    </citation>
    <scope>NUCLEOTIDE SEQUENCE [LARGE SCALE GENOMIC DNA]</scope>
</reference>
<name>A0ABP0C1P6_9PEZI</name>
<sequence>MSQPRIAIIGAGPAGLALGALLQKQDVAFAIFELRSKPTAEELATPSGMLDLHEESGLAAIAACGLTDEFQQLKSDCSESVAVMDCDGNKLHEDDGGVESRPEIARHALLSLLMGKVNASSIQWEHKLLSTQENEDGTVTLHFQCPSCQVTGIFDFVVGADGAWSRIRPLLTPTKPEYSGLQYTAVTLRNISTRFPELATLVGTGACFLLGGPDTAVIGHRGVHDTACLYVTISHPTPENPFKGSPEKTKKALLERFSTWGPATKALLEAAIDDEIRYGALICKPMHHLPIGYAWPTRPCATVVGDAAHLMLPYAGEGVNLALWNALDLSRVIEEAVHGSSSQSFQERLRDPLSAFEKDMATRAEERAHETERNRNVMFSEGGAQKMADVFKSYGPPPE</sequence>
<feature type="compositionally biased region" description="Basic and acidic residues" evidence="5">
    <location>
        <begin position="361"/>
        <end position="375"/>
    </location>
</feature>
<feature type="domain" description="FAD-binding" evidence="6">
    <location>
        <begin position="6"/>
        <end position="174"/>
    </location>
</feature>
<keyword evidence="2" id="KW-0274">FAD</keyword>
<dbReference type="InterPro" id="IPR036188">
    <property type="entry name" value="FAD/NAD-bd_sf"/>
</dbReference>